<dbReference type="Ensembl" id="ENSVKKT00000002098.1">
    <property type="protein sequence ID" value="ENSVKKP00000002033.1"/>
    <property type="gene ID" value="ENSVKKG00000001658.1"/>
</dbReference>
<evidence type="ECO:0000256" key="5">
    <source>
        <dbReference type="ARBA" id="ARBA00022729"/>
    </source>
</evidence>
<evidence type="ECO:0000256" key="3">
    <source>
        <dbReference type="ARBA" id="ARBA00004613"/>
    </source>
</evidence>
<evidence type="ECO:0000256" key="9">
    <source>
        <dbReference type="ARBA" id="ARBA00053890"/>
    </source>
</evidence>
<evidence type="ECO:0000259" key="14">
    <source>
        <dbReference type="PROSITE" id="PS50869"/>
    </source>
</evidence>
<feature type="transmembrane region" description="Helical" evidence="13">
    <location>
        <begin position="6"/>
        <end position="26"/>
    </location>
</feature>
<protein>
    <recommendedName>
        <fullName evidence="11">Gastrokine-1</fullName>
    </recommendedName>
    <alternativeName>
        <fullName evidence="12">18 kDa antrum mucosa protein</fullName>
    </alternativeName>
</protein>
<dbReference type="FunFam" id="3.30.390.150:FF:000003">
    <property type="entry name" value="Gastrokine 1"/>
    <property type="match status" value="1"/>
</dbReference>
<keyword evidence="13" id="KW-0472">Membrane</keyword>
<dbReference type="PANTHER" id="PTHR16483">
    <property type="entry name" value="GASTROKINE 1"/>
    <property type="match status" value="1"/>
</dbReference>
<organism evidence="15 16">
    <name type="scientific">Varanus komodoensis</name>
    <name type="common">Komodo dragon</name>
    <dbReference type="NCBI Taxonomy" id="61221"/>
    <lineage>
        <taxon>Eukaryota</taxon>
        <taxon>Metazoa</taxon>
        <taxon>Chordata</taxon>
        <taxon>Craniata</taxon>
        <taxon>Vertebrata</taxon>
        <taxon>Euteleostomi</taxon>
        <taxon>Lepidosauria</taxon>
        <taxon>Squamata</taxon>
        <taxon>Bifurcata</taxon>
        <taxon>Unidentata</taxon>
        <taxon>Episquamata</taxon>
        <taxon>Toxicofera</taxon>
        <taxon>Anguimorpha</taxon>
        <taxon>Paleoanguimorpha</taxon>
        <taxon>Varanoidea</taxon>
        <taxon>Varanidae</taxon>
        <taxon>Varanus</taxon>
    </lineage>
</organism>
<dbReference type="OMA" id="GNQIFYN"/>
<reference evidence="15" key="1">
    <citation type="submission" date="2025-08" db="UniProtKB">
        <authorList>
            <consortium name="Ensembl"/>
        </authorList>
    </citation>
    <scope>IDENTIFICATION</scope>
</reference>
<keyword evidence="4" id="KW-0964">Secreted</keyword>
<comment type="similarity">
    <text evidence="10">Belongs to the gastrokine family.</text>
</comment>
<keyword evidence="7" id="KW-1015">Disulfide bond</keyword>
<dbReference type="Pfam" id="PF04089">
    <property type="entry name" value="BRICHOS"/>
    <property type="match status" value="1"/>
</dbReference>
<dbReference type="GO" id="GO:0005576">
    <property type="term" value="C:extracellular region"/>
    <property type="evidence" value="ECO:0007669"/>
    <property type="project" value="UniProtKB-SubCell"/>
</dbReference>
<evidence type="ECO:0000256" key="2">
    <source>
        <dbReference type="ARBA" id="ARBA00004555"/>
    </source>
</evidence>
<evidence type="ECO:0000256" key="1">
    <source>
        <dbReference type="ARBA" id="ARBA00004463"/>
    </source>
</evidence>
<dbReference type="GO" id="GO:0005794">
    <property type="term" value="C:Golgi apparatus"/>
    <property type="evidence" value="ECO:0007669"/>
    <property type="project" value="UniProtKB-SubCell"/>
</dbReference>
<evidence type="ECO:0000256" key="12">
    <source>
        <dbReference type="ARBA" id="ARBA00077478"/>
    </source>
</evidence>
<proteinExistence type="inferred from homology"/>
<keyword evidence="13" id="KW-0812">Transmembrane</keyword>
<dbReference type="Gene3D" id="3.30.390.150">
    <property type="match status" value="1"/>
</dbReference>
<evidence type="ECO:0000256" key="6">
    <source>
        <dbReference type="ARBA" id="ARBA00023034"/>
    </source>
</evidence>
<feature type="domain" description="BRICHOS" evidence="14">
    <location>
        <begin position="59"/>
        <end position="153"/>
    </location>
</feature>
<dbReference type="Proteomes" id="UP000694545">
    <property type="component" value="Unplaced"/>
</dbReference>
<evidence type="ECO:0000256" key="13">
    <source>
        <dbReference type="SAM" id="Phobius"/>
    </source>
</evidence>
<sequence length="192" mass="21761">MAWEAPSGSLCFCVLNASIFFLLAFFTNISENNQGNVGGHSHQSVNIDQNKKVVNVDNNNGWHSWNTVWDYRTGYVAMRILSKKRCVVTKMNPRVMPDITVLPQAIREKQKDLTKAPARKEVTYMISPKRIADLTPYGKNIDALCRGIPTYAAEEVHTQEPYSQPCIANKIYKDLQQRQPNVIYGNELTQGL</sequence>
<keyword evidence="13" id="KW-1133">Transmembrane helix</keyword>
<evidence type="ECO:0000256" key="10">
    <source>
        <dbReference type="ARBA" id="ARBA00061085"/>
    </source>
</evidence>
<reference evidence="15" key="2">
    <citation type="submission" date="2025-09" db="UniProtKB">
        <authorList>
            <consortium name="Ensembl"/>
        </authorList>
    </citation>
    <scope>IDENTIFICATION</scope>
</reference>
<keyword evidence="5" id="KW-0732">Signal</keyword>
<dbReference type="GO" id="GO:0051781">
    <property type="term" value="P:positive regulation of cell division"/>
    <property type="evidence" value="ECO:0007669"/>
    <property type="project" value="UniProtKB-KW"/>
</dbReference>
<comment type="subcellular location">
    <subcellularLocation>
        <location evidence="1">Cytoplasmic granule</location>
    </subcellularLocation>
    <subcellularLocation>
        <location evidence="2">Golgi apparatus</location>
    </subcellularLocation>
    <subcellularLocation>
        <location evidence="3">Secreted</location>
    </subcellularLocation>
</comment>
<keyword evidence="16" id="KW-1185">Reference proteome</keyword>
<evidence type="ECO:0000256" key="11">
    <source>
        <dbReference type="ARBA" id="ARBA00070192"/>
    </source>
</evidence>
<comment type="function">
    <text evidence="9">Has mitogenic activity and may be involved in maintaining the integrity of the gastric mucosal epithelium.</text>
</comment>
<name>A0A8D2IZ02_VARKO</name>
<accession>A0A8D2IZ02</accession>
<evidence type="ECO:0000256" key="8">
    <source>
        <dbReference type="ARBA" id="ARBA00023246"/>
    </source>
</evidence>
<evidence type="ECO:0000313" key="15">
    <source>
        <dbReference type="Ensembl" id="ENSVKKP00000002033.1"/>
    </source>
</evidence>
<keyword evidence="8" id="KW-0497">Mitogen</keyword>
<dbReference type="AlphaFoldDB" id="A0A8D2IZ02"/>
<dbReference type="InterPro" id="IPR051772">
    <property type="entry name" value="Gastrokine"/>
</dbReference>
<dbReference type="InterPro" id="IPR007084">
    <property type="entry name" value="BRICHOS_dom"/>
</dbReference>
<evidence type="ECO:0000313" key="16">
    <source>
        <dbReference type="Proteomes" id="UP000694545"/>
    </source>
</evidence>
<dbReference type="SMART" id="SM01039">
    <property type="entry name" value="BRICHOS"/>
    <property type="match status" value="1"/>
</dbReference>
<evidence type="ECO:0000256" key="7">
    <source>
        <dbReference type="ARBA" id="ARBA00023157"/>
    </source>
</evidence>
<dbReference type="PROSITE" id="PS50869">
    <property type="entry name" value="BRICHOS"/>
    <property type="match status" value="1"/>
</dbReference>
<keyword evidence="6" id="KW-0333">Golgi apparatus</keyword>
<evidence type="ECO:0000256" key="4">
    <source>
        <dbReference type="ARBA" id="ARBA00022525"/>
    </source>
</evidence>